<dbReference type="AlphaFoldDB" id="A0A485KCF0"/>
<keyword evidence="1" id="KW-0175">Coiled coil</keyword>
<feature type="coiled-coil region" evidence="1">
    <location>
        <begin position="62"/>
        <end position="89"/>
    </location>
</feature>
<proteinExistence type="predicted"/>
<dbReference type="EMBL" id="CAADRA010001505">
    <property type="protein sequence ID" value="VFT82165.1"/>
    <property type="molecule type" value="Genomic_DNA"/>
</dbReference>
<evidence type="ECO:0000313" key="3">
    <source>
        <dbReference type="EMBL" id="VFT82165.1"/>
    </source>
</evidence>
<accession>A0A485KCF0</accession>
<gene>
    <name evidence="3" type="primary">Aste57867_5084</name>
    <name evidence="2" type="ORF">As57867_005071</name>
    <name evidence="3" type="ORF">ASTE57867_5084</name>
</gene>
<dbReference type="EMBL" id="VJMH01001504">
    <property type="protein sequence ID" value="KAF0711826.1"/>
    <property type="molecule type" value="Genomic_DNA"/>
</dbReference>
<evidence type="ECO:0000313" key="2">
    <source>
        <dbReference type="EMBL" id="KAF0711826.1"/>
    </source>
</evidence>
<evidence type="ECO:0000313" key="4">
    <source>
        <dbReference type="Proteomes" id="UP000332933"/>
    </source>
</evidence>
<dbReference type="Proteomes" id="UP000332933">
    <property type="component" value="Unassembled WGS sequence"/>
</dbReference>
<keyword evidence="4" id="KW-1185">Reference proteome</keyword>
<protein>
    <submittedName>
        <fullName evidence="3">Aste57867_5084 protein</fullName>
    </submittedName>
</protein>
<sequence>MARGTEDTAAVRGEDSEAKTSFVVVWTAPFDRASEASSEDAPSDAAREARLLKDRLRKQRSKEKVQCEYEALVNEAHALEGQLACLQARQASATDLAKKIELMRCRRRQLEFAFEKAVLYRSLIKSCTASDAAMLLNPRRDAWMFRPDATPINPDDCRLVMDEQFWKLGAIVHSQLPCAPTDAFNLILDDAGDKISFLELRKFAPIESSTAAAAARRLFDALTRVDVSPLVGAASVSSTWVHPTLCVNALRHADGSTSHHVVLLAAAPPAAIHRDAVVVLLRHLNARENVNSWFVFHDVMTGGCVLRSYTQVVLDAPPQHLSHVYTTFLARSTRSNEFMNHIFHE</sequence>
<reference evidence="2" key="2">
    <citation type="submission" date="2019-06" db="EMBL/GenBank/DDBJ databases">
        <title>Genomics analysis of Aphanomyces spp. identifies a new class of oomycete effector associated with host adaptation.</title>
        <authorList>
            <person name="Gaulin E."/>
        </authorList>
    </citation>
    <scope>NUCLEOTIDE SEQUENCE</scope>
    <source>
        <strain evidence="2">CBS 578.67</strain>
    </source>
</reference>
<reference evidence="3 4" key="1">
    <citation type="submission" date="2019-03" db="EMBL/GenBank/DDBJ databases">
        <authorList>
            <person name="Gaulin E."/>
            <person name="Dumas B."/>
        </authorList>
    </citation>
    <scope>NUCLEOTIDE SEQUENCE [LARGE SCALE GENOMIC DNA]</scope>
    <source>
        <strain evidence="3">CBS 568.67</strain>
    </source>
</reference>
<name>A0A485KCF0_9STRA</name>
<evidence type="ECO:0000256" key="1">
    <source>
        <dbReference type="SAM" id="Coils"/>
    </source>
</evidence>
<organism evidence="3 4">
    <name type="scientific">Aphanomyces stellatus</name>
    <dbReference type="NCBI Taxonomy" id="120398"/>
    <lineage>
        <taxon>Eukaryota</taxon>
        <taxon>Sar</taxon>
        <taxon>Stramenopiles</taxon>
        <taxon>Oomycota</taxon>
        <taxon>Saprolegniomycetes</taxon>
        <taxon>Saprolegniales</taxon>
        <taxon>Verrucalvaceae</taxon>
        <taxon>Aphanomyces</taxon>
    </lineage>
</organism>